<evidence type="ECO:0000256" key="9">
    <source>
        <dbReference type="RuleBase" id="RU361169"/>
    </source>
</evidence>
<gene>
    <name evidence="11" type="ORF">C1H46_006629</name>
</gene>
<dbReference type="EMBL" id="VIEB01000081">
    <property type="protein sequence ID" value="TQE07696.1"/>
    <property type="molecule type" value="Genomic_DNA"/>
</dbReference>
<dbReference type="AlphaFoldDB" id="A0A540N9H2"/>
<keyword evidence="12" id="KW-1185">Reference proteome</keyword>
<evidence type="ECO:0000256" key="4">
    <source>
        <dbReference type="ARBA" id="ARBA00022525"/>
    </source>
</evidence>
<evidence type="ECO:0000256" key="5">
    <source>
        <dbReference type="ARBA" id="ARBA00022801"/>
    </source>
</evidence>
<dbReference type="PROSITE" id="PS00502">
    <property type="entry name" value="POLYGALACTURONASE"/>
    <property type="match status" value="1"/>
</dbReference>
<proteinExistence type="inferred from homology"/>
<dbReference type="Pfam" id="PF00295">
    <property type="entry name" value="Glyco_hydro_28"/>
    <property type="match status" value="1"/>
</dbReference>
<feature type="signal peptide" evidence="10">
    <location>
        <begin position="1"/>
        <end position="18"/>
    </location>
</feature>
<evidence type="ECO:0000256" key="6">
    <source>
        <dbReference type="ARBA" id="ARBA00023295"/>
    </source>
</evidence>
<dbReference type="GO" id="GO:0004650">
    <property type="term" value="F:polygalacturonase activity"/>
    <property type="evidence" value="ECO:0007669"/>
    <property type="project" value="InterPro"/>
</dbReference>
<evidence type="ECO:0000256" key="3">
    <source>
        <dbReference type="ARBA" id="ARBA00022512"/>
    </source>
</evidence>
<comment type="similarity">
    <text evidence="2 9">Belongs to the glycosyl hydrolase 28 family.</text>
</comment>
<comment type="subcellular location">
    <subcellularLocation>
        <location evidence="1">Secreted</location>
        <location evidence="1">Cell wall</location>
    </subcellularLocation>
</comment>
<keyword evidence="10" id="KW-0732">Signal</keyword>
<dbReference type="Gene3D" id="2.160.20.10">
    <property type="entry name" value="Single-stranded right-handed beta-helix, Pectin lyase-like"/>
    <property type="match status" value="1"/>
</dbReference>
<keyword evidence="4" id="KW-0964">Secreted</keyword>
<keyword evidence="6 9" id="KW-0326">Glycosidase</keyword>
<keyword evidence="3" id="KW-0134">Cell wall</keyword>
<keyword evidence="7" id="KW-0961">Cell wall biogenesis/degradation</keyword>
<dbReference type="SMART" id="SM00710">
    <property type="entry name" value="PbH1"/>
    <property type="match status" value="4"/>
</dbReference>
<keyword evidence="5 9" id="KW-0378">Hydrolase</keyword>
<evidence type="ECO:0000256" key="7">
    <source>
        <dbReference type="ARBA" id="ARBA00023316"/>
    </source>
</evidence>
<dbReference type="GO" id="GO:0005975">
    <property type="term" value="P:carbohydrate metabolic process"/>
    <property type="evidence" value="ECO:0007669"/>
    <property type="project" value="InterPro"/>
</dbReference>
<accession>A0A540N9H2</accession>
<evidence type="ECO:0000313" key="11">
    <source>
        <dbReference type="EMBL" id="TQE07696.1"/>
    </source>
</evidence>
<dbReference type="STRING" id="106549.A0A540N9H2"/>
<evidence type="ECO:0000256" key="1">
    <source>
        <dbReference type="ARBA" id="ARBA00004191"/>
    </source>
</evidence>
<evidence type="ECO:0000256" key="10">
    <source>
        <dbReference type="SAM" id="SignalP"/>
    </source>
</evidence>
<feature type="chain" id="PRO_5021702798" description="Pectate lyase superfamily protein domain-containing protein" evidence="10">
    <location>
        <begin position="19"/>
        <end position="284"/>
    </location>
</feature>
<evidence type="ECO:0000313" key="12">
    <source>
        <dbReference type="Proteomes" id="UP000315295"/>
    </source>
</evidence>
<dbReference type="InterPro" id="IPR000743">
    <property type="entry name" value="Glyco_hydro_28"/>
</dbReference>
<evidence type="ECO:0000256" key="2">
    <source>
        <dbReference type="ARBA" id="ARBA00008834"/>
    </source>
</evidence>
<dbReference type="SUPFAM" id="SSF51126">
    <property type="entry name" value="Pectin lyase-like"/>
    <property type="match status" value="1"/>
</dbReference>
<evidence type="ECO:0000256" key="8">
    <source>
        <dbReference type="PROSITE-ProRule" id="PRU10052"/>
    </source>
</evidence>
<evidence type="ECO:0008006" key="13">
    <source>
        <dbReference type="Google" id="ProtNLM"/>
    </source>
</evidence>
<comment type="caution">
    <text evidence="11">The sequence shown here is derived from an EMBL/GenBank/DDBJ whole genome shotgun (WGS) entry which is preliminary data.</text>
</comment>
<dbReference type="PANTHER" id="PTHR31375">
    <property type="match status" value="1"/>
</dbReference>
<reference evidence="11 12" key="1">
    <citation type="journal article" date="2019" name="G3 (Bethesda)">
        <title>Sequencing of a Wild Apple (Malus baccata) Genome Unravels the Differences Between Cultivated and Wild Apple Species Regarding Disease Resistance and Cold Tolerance.</title>
        <authorList>
            <person name="Chen X."/>
        </authorList>
    </citation>
    <scope>NUCLEOTIDE SEQUENCE [LARGE SCALE GENOMIC DNA]</scope>
    <source>
        <strain evidence="12">cv. Shandingzi</strain>
        <tissue evidence="11">Leaves</tissue>
    </source>
</reference>
<dbReference type="InterPro" id="IPR012334">
    <property type="entry name" value="Pectin_lyas_fold"/>
</dbReference>
<dbReference type="GO" id="GO:0071555">
    <property type="term" value="P:cell wall organization"/>
    <property type="evidence" value="ECO:0007669"/>
    <property type="project" value="UniProtKB-KW"/>
</dbReference>
<feature type="active site" evidence="8">
    <location>
        <position position="196"/>
    </location>
</feature>
<dbReference type="InterPro" id="IPR006626">
    <property type="entry name" value="PbH1"/>
</dbReference>
<dbReference type="InterPro" id="IPR011050">
    <property type="entry name" value="Pectin_lyase_fold/virulence"/>
</dbReference>
<name>A0A540N9H2_MALBA</name>
<dbReference type="Proteomes" id="UP000315295">
    <property type="component" value="Unassembled WGS sequence"/>
</dbReference>
<sequence>MAGNWILAFLFLASIAKAEVFYVTSLRYRGNSKGDITQAVANAWRDACASPWPAKVIIPKWEYYLRGANLKGPCKAPIEIQVQGYLRAPQDRSRLIQQGTWNLMFDFVTNSIIKGITSLDSKYFYINAHECRNVTLQYLTITAPEDSHSTDGIHIGSSFGITINHTTIIGTGDDCVSVIGGSKNIIATNFICGPGHGISIGSLGKYPNEEPVTGVAVKNCTLKYTQNGVRIKRWPGSPTFRPRQSGTHCKQDDPSKVKISEIGFTNIKGSSATPVAVKLLCSRK</sequence>
<organism evidence="11 12">
    <name type="scientific">Malus baccata</name>
    <name type="common">Siberian crab apple</name>
    <name type="synonym">Pyrus baccata</name>
    <dbReference type="NCBI Taxonomy" id="106549"/>
    <lineage>
        <taxon>Eukaryota</taxon>
        <taxon>Viridiplantae</taxon>
        <taxon>Streptophyta</taxon>
        <taxon>Embryophyta</taxon>
        <taxon>Tracheophyta</taxon>
        <taxon>Spermatophyta</taxon>
        <taxon>Magnoliopsida</taxon>
        <taxon>eudicotyledons</taxon>
        <taxon>Gunneridae</taxon>
        <taxon>Pentapetalae</taxon>
        <taxon>rosids</taxon>
        <taxon>fabids</taxon>
        <taxon>Rosales</taxon>
        <taxon>Rosaceae</taxon>
        <taxon>Amygdaloideae</taxon>
        <taxon>Maleae</taxon>
        <taxon>Malus</taxon>
    </lineage>
</organism>
<protein>
    <recommendedName>
        <fullName evidence="13">Pectate lyase superfamily protein domain-containing protein</fullName>
    </recommendedName>
</protein>